<accession>A0AAV6LAY3</accession>
<dbReference type="InterPro" id="IPR001087">
    <property type="entry name" value="GDSL"/>
</dbReference>
<evidence type="ECO:0000256" key="7">
    <source>
        <dbReference type="ARBA" id="ARBA00023098"/>
    </source>
</evidence>
<keyword evidence="4" id="KW-0732">Signal</keyword>
<protein>
    <recommendedName>
        <fullName evidence="10">GDSL esterase/lipase</fullName>
    </recommendedName>
</protein>
<organism evidence="8 9">
    <name type="scientific">Rhododendron griersonianum</name>
    <dbReference type="NCBI Taxonomy" id="479676"/>
    <lineage>
        <taxon>Eukaryota</taxon>
        <taxon>Viridiplantae</taxon>
        <taxon>Streptophyta</taxon>
        <taxon>Embryophyta</taxon>
        <taxon>Tracheophyta</taxon>
        <taxon>Spermatophyta</taxon>
        <taxon>Magnoliopsida</taxon>
        <taxon>eudicotyledons</taxon>
        <taxon>Gunneridae</taxon>
        <taxon>Pentapetalae</taxon>
        <taxon>asterids</taxon>
        <taxon>Ericales</taxon>
        <taxon>Ericaceae</taxon>
        <taxon>Ericoideae</taxon>
        <taxon>Rhodoreae</taxon>
        <taxon>Rhododendron</taxon>
    </lineage>
</organism>
<evidence type="ECO:0000256" key="3">
    <source>
        <dbReference type="ARBA" id="ARBA00022525"/>
    </source>
</evidence>
<dbReference type="GO" id="GO:0005576">
    <property type="term" value="C:extracellular region"/>
    <property type="evidence" value="ECO:0007669"/>
    <property type="project" value="UniProtKB-SubCell"/>
</dbReference>
<dbReference type="GO" id="GO:0016788">
    <property type="term" value="F:hydrolase activity, acting on ester bonds"/>
    <property type="evidence" value="ECO:0007669"/>
    <property type="project" value="InterPro"/>
</dbReference>
<evidence type="ECO:0000313" key="8">
    <source>
        <dbReference type="EMBL" id="KAG5562238.1"/>
    </source>
</evidence>
<dbReference type="Gene3D" id="3.40.50.1110">
    <property type="entry name" value="SGNH hydrolase"/>
    <property type="match status" value="1"/>
</dbReference>
<reference evidence="8" key="1">
    <citation type="submission" date="2020-08" db="EMBL/GenBank/DDBJ databases">
        <title>Plant Genome Project.</title>
        <authorList>
            <person name="Zhang R.-G."/>
        </authorList>
    </citation>
    <scope>NUCLEOTIDE SEQUENCE</scope>
    <source>
        <strain evidence="8">WSP0</strain>
        <tissue evidence="8">Leaf</tissue>
    </source>
</reference>
<evidence type="ECO:0000256" key="6">
    <source>
        <dbReference type="ARBA" id="ARBA00022963"/>
    </source>
</evidence>
<sequence length="430" mass="48476">MRDIFQATGRHWHLDDDFEYPLNPNMRYTPTVVGEMQREYQCQLEQYEALTFDYRTLNIPIPRRQAIGMAIDTPQLLQRALHHFREEVNRMQMRLQRHHFQFLANERRDEGLMAEARFYMEASMNEDVQSDIEMPLKFTCKVHLIEFAAQFLGFDEYIPPFATARDQDILMGVNYGSGGAGIRDESGNELGAVISLNQQLLNHQIIVSRIGVLLGSKEEAANYLSKCIYYVGMGSNDYINNYLLPQYFNTSRLYTPEQYAVVLIQQYSQQLKTLYKYGARKVALFGLGEIGCTPFEMASYGTNGSACVEVICKDVQLFNEGLSSLVDELNNNLTDSEFIFINITEISSGDASAYGITIANASCCVVSSNIGKGLCAPNLAPCSNRTLYAYWDGFHPTEVANLFLATGAYNALTPLISALELDSDEGSYII</sequence>
<dbReference type="PANTHER" id="PTHR45650:SF9">
    <property type="entry name" value="SGNH HYDROLASE-TYPE ESTERASE DOMAIN-CONTAINING PROTEIN"/>
    <property type="match status" value="1"/>
</dbReference>
<keyword evidence="9" id="KW-1185">Reference proteome</keyword>
<evidence type="ECO:0000313" key="9">
    <source>
        <dbReference type="Proteomes" id="UP000823749"/>
    </source>
</evidence>
<dbReference type="PANTHER" id="PTHR45650">
    <property type="entry name" value="GDSL-LIKE LIPASE/ACYLHYDROLASE-RELATED"/>
    <property type="match status" value="1"/>
</dbReference>
<name>A0AAV6LAY3_9ERIC</name>
<evidence type="ECO:0000256" key="1">
    <source>
        <dbReference type="ARBA" id="ARBA00004613"/>
    </source>
</evidence>
<evidence type="ECO:0008006" key="10">
    <source>
        <dbReference type="Google" id="ProtNLM"/>
    </source>
</evidence>
<proteinExistence type="inferred from homology"/>
<comment type="subcellular location">
    <subcellularLocation>
        <location evidence="1">Secreted</location>
    </subcellularLocation>
</comment>
<comment type="caution">
    <text evidence="8">The sequence shown here is derived from an EMBL/GenBank/DDBJ whole genome shotgun (WGS) entry which is preliminary data.</text>
</comment>
<keyword evidence="6" id="KW-0442">Lipid degradation</keyword>
<dbReference type="InterPro" id="IPR036514">
    <property type="entry name" value="SGNH_hydro_sf"/>
</dbReference>
<keyword evidence="3" id="KW-0964">Secreted</keyword>
<evidence type="ECO:0000256" key="2">
    <source>
        <dbReference type="ARBA" id="ARBA00008668"/>
    </source>
</evidence>
<evidence type="ECO:0000256" key="5">
    <source>
        <dbReference type="ARBA" id="ARBA00022801"/>
    </source>
</evidence>
<evidence type="ECO:0000256" key="4">
    <source>
        <dbReference type="ARBA" id="ARBA00022729"/>
    </source>
</evidence>
<dbReference type="Pfam" id="PF00657">
    <property type="entry name" value="Lipase_GDSL"/>
    <property type="match status" value="1"/>
</dbReference>
<comment type="similarity">
    <text evidence="2">Belongs to the 'GDSL' lipolytic enzyme family.</text>
</comment>
<keyword evidence="7" id="KW-0443">Lipid metabolism</keyword>
<dbReference type="Proteomes" id="UP000823749">
    <property type="component" value="Chromosome 2"/>
</dbReference>
<gene>
    <name evidence="8" type="ORF">RHGRI_005092</name>
</gene>
<dbReference type="InterPro" id="IPR051238">
    <property type="entry name" value="GDSL_esterase/lipase"/>
</dbReference>
<keyword evidence="5" id="KW-0378">Hydrolase</keyword>
<dbReference type="GO" id="GO:0016042">
    <property type="term" value="P:lipid catabolic process"/>
    <property type="evidence" value="ECO:0007669"/>
    <property type="project" value="UniProtKB-KW"/>
</dbReference>
<dbReference type="AlphaFoldDB" id="A0AAV6LAY3"/>
<dbReference type="EMBL" id="JACTNZ010000002">
    <property type="protein sequence ID" value="KAG5562238.1"/>
    <property type="molecule type" value="Genomic_DNA"/>
</dbReference>